<dbReference type="RefSeq" id="WP_123652057.1">
    <property type="nucleotide sequence ID" value="NZ_RHFN01000021.1"/>
</dbReference>
<dbReference type="AlphaFoldDB" id="A0A3N2RW85"/>
<protein>
    <submittedName>
        <fullName evidence="3">Uncharacterized protein</fullName>
    </submittedName>
</protein>
<feature type="compositionally biased region" description="Basic and acidic residues" evidence="1">
    <location>
        <begin position="52"/>
        <end position="68"/>
    </location>
</feature>
<keyword evidence="2" id="KW-1133">Transmembrane helix</keyword>
<evidence type="ECO:0000256" key="2">
    <source>
        <dbReference type="SAM" id="Phobius"/>
    </source>
</evidence>
<organism evidence="3 4">
    <name type="scientific">Kluyvera ascorbata</name>
    <dbReference type="NCBI Taxonomy" id="51288"/>
    <lineage>
        <taxon>Bacteria</taxon>
        <taxon>Pseudomonadati</taxon>
        <taxon>Pseudomonadota</taxon>
        <taxon>Gammaproteobacteria</taxon>
        <taxon>Enterobacterales</taxon>
        <taxon>Enterobacteriaceae</taxon>
        <taxon>Kluyvera</taxon>
    </lineage>
</organism>
<keyword evidence="2" id="KW-0812">Transmembrane</keyword>
<comment type="caution">
    <text evidence="3">The sequence shown here is derived from an EMBL/GenBank/DDBJ whole genome shotgun (WGS) entry which is preliminary data.</text>
</comment>
<evidence type="ECO:0000313" key="4">
    <source>
        <dbReference type="Proteomes" id="UP000268051"/>
    </source>
</evidence>
<proteinExistence type="predicted"/>
<feature type="region of interest" description="Disordered" evidence="1">
    <location>
        <begin position="48"/>
        <end position="68"/>
    </location>
</feature>
<gene>
    <name evidence="3" type="ORF">EB837_17550</name>
</gene>
<evidence type="ECO:0000313" key="3">
    <source>
        <dbReference type="EMBL" id="ROU11746.1"/>
    </source>
</evidence>
<name>A0A3N2RW85_9ENTR</name>
<evidence type="ECO:0000256" key="1">
    <source>
        <dbReference type="SAM" id="MobiDB-lite"/>
    </source>
</evidence>
<reference evidence="3 4" key="1">
    <citation type="submission" date="2018-10" db="EMBL/GenBank/DDBJ databases">
        <title>Horizontal transference of carbapenem resistance between Klebsiella pneumoniae and Kluyvera ascorbata during abdominal infection: a case report.</title>
        <authorList>
            <person name="Raro O.H.F."/>
            <person name="Lima-Morales D."/>
            <person name="Barth A.L."/>
            <person name="Paim T.G.S."/>
            <person name="Mott M.P."/>
            <person name="Riche C.V.W."/>
            <person name="Teixeira U.F."/>
            <person name="Waechter F."/>
            <person name="Dias C.A.G."/>
        </authorList>
    </citation>
    <scope>NUCLEOTIDE SEQUENCE [LARGE SCALE GENOMIC DNA]</scope>
    <source>
        <strain evidence="3 4">OT2</strain>
    </source>
</reference>
<dbReference type="OrthoDB" id="6470800at2"/>
<dbReference type="Proteomes" id="UP000268051">
    <property type="component" value="Unassembled WGS sequence"/>
</dbReference>
<feature type="transmembrane region" description="Helical" evidence="2">
    <location>
        <begin position="12"/>
        <end position="30"/>
    </location>
</feature>
<accession>A0A3N2RW85</accession>
<keyword evidence="2" id="KW-0472">Membrane</keyword>
<dbReference type="EMBL" id="RHFN01000021">
    <property type="protein sequence ID" value="ROU11746.1"/>
    <property type="molecule type" value="Genomic_DNA"/>
</dbReference>
<sequence>METFKAFLDYFTVTQWVIIGISFRVFLWILDRLTDRYFERRFQKRRQSLRNEMTEKQKSPPRDNSPHA</sequence>